<name>A0ABC9YEI7_GRUJA</name>
<accession>A0ABC9YEI7</accession>
<protein>
    <submittedName>
        <fullName evidence="2">Uncharacterized protein</fullName>
    </submittedName>
</protein>
<evidence type="ECO:0000313" key="2">
    <source>
        <dbReference type="EMBL" id="GAB0207992.1"/>
    </source>
</evidence>
<evidence type="ECO:0000313" key="3">
    <source>
        <dbReference type="Proteomes" id="UP001623348"/>
    </source>
</evidence>
<proteinExistence type="predicted"/>
<organism evidence="2 3">
    <name type="scientific">Grus japonensis</name>
    <name type="common">Japanese crane</name>
    <name type="synonym">Red-crowned crane</name>
    <dbReference type="NCBI Taxonomy" id="30415"/>
    <lineage>
        <taxon>Eukaryota</taxon>
        <taxon>Metazoa</taxon>
        <taxon>Chordata</taxon>
        <taxon>Craniata</taxon>
        <taxon>Vertebrata</taxon>
        <taxon>Euteleostomi</taxon>
        <taxon>Archelosauria</taxon>
        <taxon>Archosauria</taxon>
        <taxon>Dinosauria</taxon>
        <taxon>Saurischia</taxon>
        <taxon>Theropoda</taxon>
        <taxon>Coelurosauria</taxon>
        <taxon>Aves</taxon>
        <taxon>Neognathae</taxon>
        <taxon>Neoaves</taxon>
        <taxon>Gruiformes</taxon>
        <taxon>Gruidae</taxon>
        <taxon>Grus</taxon>
    </lineage>
</organism>
<keyword evidence="3" id="KW-1185">Reference proteome</keyword>
<dbReference type="AlphaFoldDB" id="A0ABC9YEI7"/>
<feature type="coiled-coil region" evidence="1">
    <location>
        <begin position="83"/>
        <end position="111"/>
    </location>
</feature>
<dbReference type="EMBL" id="BAAFJT010000248">
    <property type="protein sequence ID" value="GAB0207992.1"/>
    <property type="molecule type" value="Genomic_DNA"/>
</dbReference>
<reference evidence="2 3" key="1">
    <citation type="submission" date="2024-06" db="EMBL/GenBank/DDBJ databases">
        <title>The draft genome of Grus japonensis, version 3.</title>
        <authorList>
            <person name="Nabeshima K."/>
            <person name="Suzuki S."/>
            <person name="Onuma M."/>
        </authorList>
    </citation>
    <scope>NUCLEOTIDE SEQUENCE [LARGE SCALE GENOMIC DNA]</scope>
    <source>
        <strain evidence="2 3">451A</strain>
    </source>
</reference>
<comment type="caution">
    <text evidence="2">The sequence shown here is derived from an EMBL/GenBank/DDBJ whole genome shotgun (WGS) entry which is preliminary data.</text>
</comment>
<gene>
    <name evidence="2" type="ORF">GRJ2_003264900</name>
</gene>
<sequence length="366" mass="41191">MATRDKPDLDCSPLLDLLKSYKACPTLKGHSWAEGHWQSLTTVAEQIRDLAKENKFKPGKGKAVVCGVLGATLIAAQKDKYIVTQAEREANESLQELVKKLQAELETERVRWQLAEKALADEKRITENLKGSLQDAFVRERELKLQLPGDLDSDPGFSSLSKEADLIAREVAPHYPWEELRAVTEPDPTPKLRPLIKTEVMYDSEDVEPAVTTKEIPYTVTELAKLQEKYSRQAKETETEYVWRVSLTGGDRIRLSEEEAQGYWGPGVFLTVDDEREPWSLTQRVAYWAGGLDPLERGDPIAIPTPGVSQLTESVQMVACLQLMHDRCLVPRQPSPMLLFANPDRMTPLIKGLPDSLKIYAVQIQD</sequence>
<dbReference type="Proteomes" id="UP001623348">
    <property type="component" value="Unassembled WGS sequence"/>
</dbReference>
<evidence type="ECO:0000256" key="1">
    <source>
        <dbReference type="SAM" id="Coils"/>
    </source>
</evidence>
<keyword evidence="1" id="KW-0175">Coiled coil</keyword>